<dbReference type="EMBL" id="LWDP01000108">
    <property type="protein sequence ID" value="ORD93321.1"/>
    <property type="molecule type" value="Genomic_DNA"/>
</dbReference>
<dbReference type="VEuPathDB" id="MicrosporidiaDB:ECANGB1_186"/>
<comment type="caution">
    <text evidence="1">The sequence shown here is derived from an EMBL/GenBank/DDBJ whole genome shotgun (WGS) entry which is preliminary data.</text>
</comment>
<reference evidence="1 2" key="1">
    <citation type="journal article" date="2017" name="Environ. Microbiol.">
        <title>Decay of the glycolytic pathway and adaptation to intranuclear parasitism within Enterocytozoonidae microsporidia.</title>
        <authorList>
            <person name="Wiredu Boakye D."/>
            <person name="Jaroenlak P."/>
            <person name="Prachumwat A."/>
            <person name="Williams T.A."/>
            <person name="Bateman K.S."/>
            <person name="Itsathitphaisarn O."/>
            <person name="Sritunyalucksana K."/>
            <person name="Paszkiewicz K.H."/>
            <person name="Moore K.A."/>
            <person name="Stentiford G.D."/>
            <person name="Williams B.A."/>
        </authorList>
    </citation>
    <scope>NUCLEOTIDE SEQUENCE [LARGE SCALE GENOMIC DNA]</scope>
    <source>
        <strain evidence="1 2">GB1</strain>
    </source>
</reference>
<evidence type="ECO:0000313" key="1">
    <source>
        <dbReference type="EMBL" id="ORD93321.1"/>
    </source>
</evidence>
<proteinExistence type="predicted"/>
<dbReference type="Proteomes" id="UP000192639">
    <property type="component" value="Unassembled WGS sequence"/>
</dbReference>
<dbReference type="AlphaFoldDB" id="A0A1Y1S4K4"/>
<gene>
    <name evidence="1" type="ORF">ECANGB1_186</name>
</gene>
<keyword evidence="2" id="KW-1185">Reference proteome</keyword>
<organism evidence="1 2">
    <name type="scientific">Enterospora canceri</name>
    <dbReference type="NCBI Taxonomy" id="1081671"/>
    <lineage>
        <taxon>Eukaryota</taxon>
        <taxon>Fungi</taxon>
        <taxon>Fungi incertae sedis</taxon>
        <taxon>Microsporidia</taxon>
        <taxon>Enterocytozoonidae</taxon>
        <taxon>Enterospora</taxon>
    </lineage>
</organism>
<accession>A0A1Y1S4K4</accession>
<name>A0A1Y1S4K4_9MICR</name>
<sequence>MVVECVDMTVCVTSNLVVEYNLTVMVTVVKELRVLPLPLIFNGNSPQVLNIRSLYSKEVI</sequence>
<protein>
    <submittedName>
        <fullName evidence="1">Uncharacterized protein</fullName>
    </submittedName>
</protein>
<evidence type="ECO:0000313" key="2">
    <source>
        <dbReference type="Proteomes" id="UP000192639"/>
    </source>
</evidence>